<protein>
    <submittedName>
        <fullName evidence="2">Uncharacterized protein</fullName>
    </submittedName>
</protein>
<feature type="compositionally biased region" description="Polar residues" evidence="1">
    <location>
        <begin position="24"/>
        <end position="35"/>
    </location>
</feature>
<feature type="compositionally biased region" description="Gly residues" evidence="1">
    <location>
        <begin position="1"/>
        <end position="11"/>
    </location>
</feature>
<feature type="compositionally biased region" description="Low complexity" evidence="1">
    <location>
        <begin position="56"/>
        <end position="85"/>
    </location>
</feature>
<feature type="region of interest" description="Disordered" evidence="1">
    <location>
        <begin position="1"/>
        <end position="111"/>
    </location>
</feature>
<reference evidence="2" key="1">
    <citation type="submission" date="2016-04" db="EMBL/GenBank/DDBJ databases">
        <authorList>
            <person name="Evans L.H."/>
            <person name="Alamgir A."/>
            <person name="Owens N."/>
            <person name="Weber N.D."/>
            <person name="Virtaneva K."/>
            <person name="Barbian K."/>
            <person name="Babar A."/>
            <person name="Rosenke K."/>
        </authorList>
    </citation>
    <scope>NUCLEOTIDE SEQUENCE</scope>
    <source>
        <strain evidence="2">86</strain>
    </source>
</reference>
<name>A0A212JJ40_9FIRM</name>
<gene>
    <name evidence="2" type="ORF">KL86CLO1_11201</name>
</gene>
<sequence>MADVTIGGGSGSNKAVQDLERQKQQNSSAWHSAATQEEKDRLHQANVGLQKQIDAAQGSSSSFNSGTGTWTTTPAATNTPTTQGQTSGGVPSGYQGSATGVQGNTSNQQADIDKMNRNSIAYYETTDPAEQQRLHEENETLAAKLGSAVVFDSGTGKWSGRADQPQSGGDDYSSYIEDMNKAQLAAALAALRNAYEKNVLGLDRAQAAIAPEYQSARNEAAGQSELQKRNFAEYAAANGLNSGAGGQAQLAFTNTLQGNLSNIAAKEASTMADLELQRSQMESDYENAIAQAEAQGNFELAQQLYQEKVRQDENMRQQMQWQAQMDLQNQQFQFTKDQAAIGNDQWSKQYDTSNQQYNQEQAWQLALYYAQNSGDYSLFKALGLDDAQIQAMKDYNTSLLSQANKSTPSGTTGITTKPTLTWAQVESSINQGLITPAVKSAFEYYQGVPFDEYFKE</sequence>
<proteinExistence type="predicted"/>
<evidence type="ECO:0000313" key="2">
    <source>
        <dbReference type="EMBL" id="SBV99458.1"/>
    </source>
</evidence>
<feature type="compositionally biased region" description="Polar residues" evidence="1">
    <location>
        <begin position="94"/>
        <end position="110"/>
    </location>
</feature>
<dbReference type="AlphaFoldDB" id="A0A212JJ40"/>
<dbReference type="EMBL" id="FLUN01000001">
    <property type="protein sequence ID" value="SBV99458.1"/>
    <property type="molecule type" value="Genomic_DNA"/>
</dbReference>
<organism evidence="2">
    <name type="scientific">uncultured Eubacteriales bacterium</name>
    <dbReference type="NCBI Taxonomy" id="172733"/>
    <lineage>
        <taxon>Bacteria</taxon>
        <taxon>Bacillati</taxon>
        <taxon>Bacillota</taxon>
        <taxon>Clostridia</taxon>
        <taxon>Eubacteriales</taxon>
        <taxon>environmental samples</taxon>
    </lineage>
</organism>
<accession>A0A212JJ40</accession>
<evidence type="ECO:0000256" key="1">
    <source>
        <dbReference type="SAM" id="MobiDB-lite"/>
    </source>
</evidence>